<proteinExistence type="predicted"/>
<dbReference type="NCBIfam" id="NF047509">
    <property type="entry name" value="Rv3131_FMN_oxido"/>
    <property type="match status" value="1"/>
</dbReference>
<dbReference type="SUPFAM" id="SSF55469">
    <property type="entry name" value="FMN-dependent nitroreductase-like"/>
    <property type="match status" value="2"/>
</dbReference>
<name>A0A542DDZ6_AMYCI</name>
<evidence type="ECO:0000313" key="2">
    <source>
        <dbReference type="EMBL" id="TQJ01298.1"/>
    </source>
</evidence>
<dbReference type="EMBL" id="VFML01000001">
    <property type="protein sequence ID" value="TQJ01298.1"/>
    <property type="molecule type" value="Genomic_DNA"/>
</dbReference>
<keyword evidence="3" id="KW-1185">Reference proteome</keyword>
<dbReference type="GO" id="GO:0016491">
    <property type="term" value="F:oxidoreductase activity"/>
    <property type="evidence" value="ECO:0007669"/>
    <property type="project" value="InterPro"/>
</dbReference>
<comment type="caution">
    <text evidence="2">The sequence shown here is derived from an EMBL/GenBank/DDBJ whole genome shotgun (WGS) entry which is preliminary data.</text>
</comment>
<dbReference type="InterPro" id="IPR000415">
    <property type="entry name" value="Nitroreductase-like"/>
</dbReference>
<dbReference type="RefSeq" id="WP_141996129.1">
    <property type="nucleotide sequence ID" value="NZ_VFML01000001.1"/>
</dbReference>
<sequence length="327" mass="35983">MTETQPASTVVQAALDAAVRAPSPHNTQPWRFELGDDRIDVLLDRDRVLTVADPEAREARLACGAAIFNLRTALAVAGRCSEVCLLPDRLRPDHLATVRLTWRHRPGRREQELARAIRYRRSNRRPFTDRPVPAWVRQSLREAAHAEGAELVLLEHPGDLDALAALLRHAEHAQSEDPRFQAELRRWTNNGEPRDDGVPLAAGGPRPEQGSLLTPRQYDTNAPARPYETEVLVGVLCSSTDTTLVQLRAGQAMQRVLLTGTTAGVSASFLAQPVELPSTRAALHRLLGERLQPQAVLRFGYGFTAPATRRRPAETVTCAPEGTEGTP</sequence>
<feature type="compositionally biased region" description="Polar residues" evidence="1">
    <location>
        <begin position="211"/>
        <end position="220"/>
    </location>
</feature>
<evidence type="ECO:0000313" key="3">
    <source>
        <dbReference type="Proteomes" id="UP000320876"/>
    </source>
</evidence>
<protein>
    <submittedName>
        <fullName evidence="2">Nitroreductase family protein</fullName>
    </submittedName>
</protein>
<dbReference type="AlphaFoldDB" id="A0A542DDZ6"/>
<dbReference type="InterPro" id="IPR050627">
    <property type="entry name" value="Nitroreductase/BluB"/>
</dbReference>
<dbReference type="Gene3D" id="3.40.109.10">
    <property type="entry name" value="NADH Oxidase"/>
    <property type="match status" value="2"/>
</dbReference>
<gene>
    <name evidence="2" type="ORF">FB471_0972</name>
</gene>
<evidence type="ECO:0000256" key="1">
    <source>
        <dbReference type="SAM" id="MobiDB-lite"/>
    </source>
</evidence>
<dbReference type="OrthoDB" id="8156917at2"/>
<organism evidence="2 3">
    <name type="scientific">Amycolatopsis cihanbeyliensis</name>
    <dbReference type="NCBI Taxonomy" id="1128664"/>
    <lineage>
        <taxon>Bacteria</taxon>
        <taxon>Bacillati</taxon>
        <taxon>Actinomycetota</taxon>
        <taxon>Actinomycetes</taxon>
        <taxon>Pseudonocardiales</taxon>
        <taxon>Pseudonocardiaceae</taxon>
        <taxon>Amycolatopsis</taxon>
    </lineage>
</organism>
<accession>A0A542DDZ6</accession>
<dbReference type="Proteomes" id="UP000320876">
    <property type="component" value="Unassembled WGS sequence"/>
</dbReference>
<reference evidence="2 3" key="1">
    <citation type="submission" date="2019-06" db="EMBL/GenBank/DDBJ databases">
        <title>Sequencing the genomes of 1000 actinobacteria strains.</title>
        <authorList>
            <person name="Klenk H.-P."/>
        </authorList>
    </citation>
    <scope>NUCLEOTIDE SEQUENCE [LARGE SCALE GENOMIC DNA]</scope>
    <source>
        <strain evidence="2 3">DSM 45679</strain>
    </source>
</reference>
<feature type="region of interest" description="Disordered" evidence="1">
    <location>
        <begin position="189"/>
        <end position="221"/>
    </location>
</feature>
<dbReference type="PANTHER" id="PTHR23026">
    <property type="entry name" value="NADPH NITROREDUCTASE"/>
    <property type="match status" value="1"/>
</dbReference>
<dbReference type="PANTHER" id="PTHR23026:SF123">
    <property type="entry name" value="NAD(P)H NITROREDUCTASE RV3131-RELATED"/>
    <property type="match status" value="1"/>
</dbReference>